<reference evidence="10" key="1">
    <citation type="submission" date="2015-09" db="EMBL/GenBank/DDBJ databases">
        <title>Scylla olivacea transcriptome.</title>
        <authorList>
            <person name="Ikhwanuddin M."/>
        </authorList>
    </citation>
    <scope>NUCLEOTIDE SEQUENCE</scope>
</reference>
<comment type="subcellular location">
    <subcellularLocation>
        <location evidence="1">Nucleus</location>
        <location evidence="1">Nucleolus</location>
    </subcellularLocation>
</comment>
<dbReference type="GO" id="GO:0032040">
    <property type="term" value="C:small-subunit processome"/>
    <property type="evidence" value="ECO:0007669"/>
    <property type="project" value="InterPro"/>
</dbReference>
<evidence type="ECO:0000313" key="10">
    <source>
        <dbReference type="EMBL" id="JAI61644.1"/>
    </source>
</evidence>
<dbReference type="GO" id="GO:0006364">
    <property type="term" value="P:rRNA processing"/>
    <property type="evidence" value="ECO:0007669"/>
    <property type="project" value="UniProtKB-KW"/>
</dbReference>
<dbReference type="InterPro" id="IPR053826">
    <property type="entry name" value="WDR75"/>
</dbReference>
<evidence type="ECO:0000256" key="7">
    <source>
        <dbReference type="ARBA" id="ARBA00023242"/>
    </source>
</evidence>
<dbReference type="InterPro" id="IPR011044">
    <property type="entry name" value="Quino_amine_DH_bsu"/>
</dbReference>
<protein>
    <recommendedName>
        <fullName evidence="9">WD repeat-containing protein 75 second beta-propeller domain-containing protein</fullName>
    </recommendedName>
</protein>
<dbReference type="PANTHER" id="PTHR44215:SF1">
    <property type="entry name" value="WD REPEAT-CONTAINING PROTEIN 75"/>
    <property type="match status" value="1"/>
</dbReference>
<dbReference type="SUPFAM" id="SSF50969">
    <property type="entry name" value="YVTN repeat-like/Quinoprotein amine dehydrogenase"/>
    <property type="match status" value="1"/>
</dbReference>
<sequence>MGKETREDALDHCLAIQAVQKDWGPIVHYKPAVSASSRFVATASGRSIKVFSTASGKLLQEHFHHDYKVVGVQRASAKKDEFVSCDEEGTVCFWSIQSEEAQKFNLGTSSHRQARVVSFTLFGKDRQLLLLVQNKGCKIGHLLCFAVPYSSKPPTFLAKDVELGVNKVVVSVTEHIAFISCKGLIILTASTKSRKKRERIRHMVGERPLTCLASHPSQDVLASGDVSGRIVLWYKFTSTRPIRMELHWHEMPIADLTFSALGSELYSGGSENVLVKWHLISQKRYFLPRLGLPIKFIATDPKNNLVITAHLDNALSVISAKDFKRQGIIQGLSMNTDSGDSFPAGLTYDPLTRSLILNGRTGHVQFYDPHHSRQLHHLDITMSNYYSQERHKQIQNTEVEHVAISKDGLRLATAEFRQDLEVSVEIRLKFWHFKEEDQSWYLNTSVDLPHQKRISAITFQPTPAPGQLAPLFVSCGGDGKFKIWEEKDSSDIYGTKSVWMSTGVGFYRHLPATTIRISPDGSLLAAGFDNILTLWIPQSCQLKGTLSQPYLAEPLQQVEFGNSEGCWSVVVTRTHHWVCAWDLFTCTLVWRVSVTTSCMAIDPLSSYMAVFSEEGSVYVFEPQSSELVAYQQCICKSRPTSAVFVPRIKASDSCAVWNEKSSLMYITEDQTLQAVEVVADIESANDKIAGRVKQLVHHSEAGVAPTPFAALIAKSRTILTPEEKVEQVGTPAHGVQVQKSTAFLQQVLSEAHVYHLDSFTALTTEFCKMVIPEAVTSEEKQTQIEMETQVKEKASLDKKKRKKLMKERKNDLKKVAESDFSDLMKALAL</sequence>
<dbReference type="InterPro" id="IPR057644">
    <property type="entry name" value="Beta-prop_WDR75_2nd"/>
</dbReference>
<keyword evidence="4" id="KW-0853">WD repeat</keyword>
<dbReference type="Pfam" id="PF23769">
    <property type="entry name" value="Beta-prop_WDR75_2nd"/>
    <property type="match status" value="1"/>
</dbReference>
<feature type="domain" description="WD repeat-containing protein 75 second beta-propeller" evidence="9">
    <location>
        <begin position="346"/>
        <end position="670"/>
    </location>
</feature>
<feature type="compositionally biased region" description="Basic and acidic residues" evidence="8">
    <location>
        <begin position="787"/>
        <end position="797"/>
    </location>
</feature>
<dbReference type="GO" id="GO:2000234">
    <property type="term" value="P:positive regulation of rRNA processing"/>
    <property type="evidence" value="ECO:0007669"/>
    <property type="project" value="TreeGrafter"/>
</dbReference>
<proteinExistence type="predicted"/>
<dbReference type="EMBL" id="GDRN01083608">
    <property type="protein sequence ID" value="JAI61644.1"/>
    <property type="molecule type" value="Transcribed_RNA"/>
</dbReference>
<evidence type="ECO:0000256" key="4">
    <source>
        <dbReference type="ARBA" id="ARBA00022574"/>
    </source>
</evidence>
<keyword evidence="3" id="KW-0698">rRNA processing</keyword>
<dbReference type="GO" id="GO:0003723">
    <property type="term" value="F:RNA binding"/>
    <property type="evidence" value="ECO:0007669"/>
    <property type="project" value="InterPro"/>
</dbReference>
<evidence type="ECO:0000259" key="9">
    <source>
        <dbReference type="Pfam" id="PF23769"/>
    </source>
</evidence>
<evidence type="ECO:0000256" key="2">
    <source>
        <dbReference type="ARBA" id="ARBA00022517"/>
    </source>
</evidence>
<evidence type="ECO:0000256" key="6">
    <source>
        <dbReference type="ARBA" id="ARBA00023163"/>
    </source>
</evidence>
<dbReference type="InterPro" id="IPR015943">
    <property type="entry name" value="WD40/YVTN_repeat-like_dom_sf"/>
</dbReference>
<feature type="region of interest" description="Disordered" evidence="8">
    <location>
        <begin position="787"/>
        <end position="808"/>
    </location>
</feature>
<evidence type="ECO:0000256" key="3">
    <source>
        <dbReference type="ARBA" id="ARBA00022552"/>
    </source>
</evidence>
<dbReference type="PANTHER" id="PTHR44215">
    <property type="entry name" value="WD REPEAT-CONTAINING PROTEIN 75"/>
    <property type="match status" value="1"/>
</dbReference>
<dbReference type="Pfam" id="PF23869">
    <property type="entry name" value="Beta-prop_WDR75_1st"/>
    <property type="match status" value="1"/>
</dbReference>
<dbReference type="Gene3D" id="2.130.10.10">
    <property type="entry name" value="YVTN repeat-like/Quinoprotein amine dehydrogenase"/>
    <property type="match status" value="4"/>
</dbReference>
<keyword evidence="5" id="KW-0677">Repeat</keyword>
<dbReference type="SMART" id="SM00320">
    <property type="entry name" value="WD40"/>
    <property type="match status" value="7"/>
</dbReference>
<dbReference type="SUPFAM" id="SSF50978">
    <property type="entry name" value="WD40 repeat-like"/>
    <property type="match status" value="1"/>
</dbReference>
<dbReference type="GO" id="GO:0045943">
    <property type="term" value="P:positive regulation of transcription by RNA polymerase I"/>
    <property type="evidence" value="ECO:0007669"/>
    <property type="project" value="InterPro"/>
</dbReference>
<name>A0A0P4W800_SCYOL</name>
<dbReference type="InterPro" id="IPR001680">
    <property type="entry name" value="WD40_rpt"/>
</dbReference>
<accession>A0A0P4W800</accession>
<keyword evidence="7" id="KW-0539">Nucleus</keyword>
<evidence type="ECO:0000256" key="5">
    <source>
        <dbReference type="ARBA" id="ARBA00022737"/>
    </source>
</evidence>
<keyword evidence="6" id="KW-0804">Transcription</keyword>
<dbReference type="SUPFAM" id="SSF82171">
    <property type="entry name" value="DPP6 N-terminal domain-like"/>
    <property type="match status" value="1"/>
</dbReference>
<dbReference type="AlphaFoldDB" id="A0A0P4W800"/>
<organism evidence="10">
    <name type="scientific">Scylla olivacea</name>
    <name type="common">Orange mud crab</name>
    <name type="synonym">Cancer olivacea</name>
    <dbReference type="NCBI Taxonomy" id="85551"/>
    <lineage>
        <taxon>Eukaryota</taxon>
        <taxon>Metazoa</taxon>
        <taxon>Ecdysozoa</taxon>
        <taxon>Arthropoda</taxon>
        <taxon>Crustacea</taxon>
        <taxon>Multicrustacea</taxon>
        <taxon>Malacostraca</taxon>
        <taxon>Eumalacostraca</taxon>
        <taxon>Eucarida</taxon>
        <taxon>Decapoda</taxon>
        <taxon>Pleocyemata</taxon>
        <taxon>Brachyura</taxon>
        <taxon>Eubrachyura</taxon>
        <taxon>Portunoidea</taxon>
        <taxon>Portunidae</taxon>
        <taxon>Portuninae</taxon>
        <taxon>Scylla</taxon>
    </lineage>
</organism>
<evidence type="ECO:0000256" key="8">
    <source>
        <dbReference type="SAM" id="MobiDB-lite"/>
    </source>
</evidence>
<dbReference type="InterPro" id="IPR036322">
    <property type="entry name" value="WD40_repeat_dom_sf"/>
</dbReference>
<evidence type="ECO:0000256" key="1">
    <source>
        <dbReference type="ARBA" id="ARBA00004604"/>
    </source>
</evidence>
<keyword evidence="2" id="KW-0690">Ribosome biogenesis</keyword>